<accession>A0ACC1NUF0</accession>
<sequence length="1294" mass="145520">MGAMDLDDSISITSTVDDDDPDAVWEVKQILAEGQFQGETRYLIEWEGFPLHSATWEPKRQFQDGQDTLLKHWALTKEKQRQGTAPRFHIDEWRLAAITQVRDKYARHDMRNRERKRRGLETTRLEPTLEKCIAAIEAAAACQPKTGHVGDDSEPAFSSTSVTEEQRRERSSLDHLFSDDDPGPAPTATPITETQRWERSSLDRLFSDDESENDDGLSPDSPPDFCEATSQRHEAEASIPNTRQTSHRSTMVQDTEQLQKVFAGVAIKTPKASLSIGTVVSSVETSAGKAGLRTKALPNVMPMAVTDLGNGIIDIDNTNEAASVLFPSSSTVKKKSNPSQKKLGAGPGLANNGPGRPPAAGIEPGSLLQKARKPLKTIQSTSEENVSENVTREAYKSAKNNCNTSEETIETDKPLQTTGIPPITSNATPNKSNPKASNPPNSKRKRVSFVLSPAEDKHSDGVEASLFVANDPGMPDSPSEPISNPPQATPVQGQQALDESVPKTCVIGSMRLTCSFHVAAQPTQAQIIWYQRLMRLETLRFSHMCTAQDLLQQLRSGELTSSNWVGGTADSYLQSDKLVVLLDYLRSSSLGLLCHSDDVCLLLYPSTSADWQQSPLPTAPLQPEHPLGYITFEPGLNFQLDDLSLNFPQPRLSGISLFDKKLYHKILPSSDHLDQLPRSPDSIFLMFPPSATQEHDMFCQWLRVFSKNCEIRSSCMAGHWAKFLEGTRGAVIIHQDCMQSLHRIPNFAKLLHSRNEDYNFWVFRLPFFAPFSLPHPMDGQLDRIGIALDWAFPPGLAVMVTPSFFISQPLQAYNLLKWVWQNFSEEPKEPKIYRHGRLVVCHDIAEWLLSLSLEKSEANLNVRESKHILDVRMKTVLLVNKLQEEALATAVICAPAFIDGNDEQSLVNWFGWWSTSQVNQFRKFTVVCSDNDDDRRRSRLIKRPALRKLFAEDQFTDPAAHAAFTMVPSDSPSDLSIFLRSVSDEAHAGSWNPLVICPWAMYQHEGTSLFGDVTQWVKFFAEKYLSRAIGGEKQVPLLRNTQLGFFYMMEESANTGHSAKDKGIRNPWVAFVRPMELHRKPWRNAELLIWDYRLRDLSRQSQTISEADLSPPQRALIAEVTRQYTALNLPLSKVWAGGFKTSKMYTNPLDITLDWMSAVIANIKSWLPLKHDDLLNRGWSFVRSQGSQSMTGSPLSTRSITGRLEEVEPAVQTEKPRMVFYPPTGNLAGITSACPNRLHQWATSAQVEKESEYTFAPTLEWYSRQQEVGRGFEHIRMWSWKRIFEHYKIDDPEY</sequence>
<proteinExistence type="predicted"/>
<protein>
    <submittedName>
        <fullName evidence="1">Uncharacterized protein</fullName>
    </submittedName>
</protein>
<evidence type="ECO:0000313" key="1">
    <source>
        <dbReference type="EMBL" id="KAJ2982972.1"/>
    </source>
</evidence>
<comment type="caution">
    <text evidence="1">The sequence shown here is derived from an EMBL/GenBank/DDBJ whole genome shotgun (WGS) entry which is preliminary data.</text>
</comment>
<organism evidence="1 2">
    <name type="scientific">Zarea fungicola</name>
    <dbReference type="NCBI Taxonomy" id="93591"/>
    <lineage>
        <taxon>Eukaryota</taxon>
        <taxon>Fungi</taxon>
        <taxon>Dikarya</taxon>
        <taxon>Ascomycota</taxon>
        <taxon>Pezizomycotina</taxon>
        <taxon>Sordariomycetes</taxon>
        <taxon>Hypocreomycetidae</taxon>
        <taxon>Hypocreales</taxon>
        <taxon>Cordycipitaceae</taxon>
        <taxon>Zarea</taxon>
    </lineage>
</organism>
<dbReference type="Proteomes" id="UP001143910">
    <property type="component" value="Unassembled WGS sequence"/>
</dbReference>
<name>A0ACC1NUF0_9HYPO</name>
<keyword evidence="2" id="KW-1185">Reference proteome</keyword>
<dbReference type="EMBL" id="JANJQO010000049">
    <property type="protein sequence ID" value="KAJ2982972.1"/>
    <property type="molecule type" value="Genomic_DNA"/>
</dbReference>
<evidence type="ECO:0000313" key="2">
    <source>
        <dbReference type="Proteomes" id="UP001143910"/>
    </source>
</evidence>
<gene>
    <name evidence="1" type="ORF">NQ176_g1019</name>
</gene>
<reference evidence="1" key="1">
    <citation type="submission" date="2022-08" db="EMBL/GenBank/DDBJ databases">
        <title>Genome Sequence of Lecanicillium fungicola.</title>
        <authorList>
            <person name="Buettner E."/>
        </authorList>
    </citation>
    <scope>NUCLEOTIDE SEQUENCE</scope>
    <source>
        <strain evidence="1">Babe33</strain>
    </source>
</reference>